<evidence type="ECO:0000256" key="4">
    <source>
        <dbReference type="ARBA" id="ARBA00022801"/>
    </source>
</evidence>
<comment type="catalytic activity">
    <reaction evidence="1">
        <text>Hydrolysis of (1-&gt;3)-beta-D-glucosidic linkages in (1-&gt;3)-beta-D-glucans.</text>
        <dbReference type="EC" id="3.2.1.39"/>
    </reaction>
</comment>
<dbReference type="PROSITE" id="PS52008">
    <property type="entry name" value="GH81"/>
    <property type="match status" value="1"/>
</dbReference>
<feature type="domain" description="EGF-like" evidence="10">
    <location>
        <begin position="1196"/>
        <end position="1238"/>
    </location>
</feature>
<dbReference type="PANTHER" id="PTHR31983">
    <property type="entry name" value="ENDO-1,3(4)-BETA-GLUCANASE 1"/>
    <property type="match status" value="1"/>
</dbReference>
<dbReference type="GO" id="GO:0042973">
    <property type="term" value="F:glucan endo-1,3-beta-D-glucosidase activity"/>
    <property type="evidence" value="ECO:0007669"/>
    <property type="project" value="UniProtKB-EC"/>
</dbReference>
<dbReference type="PROSITE" id="PS01186">
    <property type="entry name" value="EGF_2"/>
    <property type="match status" value="1"/>
</dbReference>
<dbReference type="EMBL" id="CAIX01000029">
    <property type="protein sequence ID" value="CCI42122.1"/>
    <property type="molecule type" value="Genomic_DNA"/>
</dbReference>
<organism evidence="11 12">
    <name type="scientific">Albugo candida</name>
    <dbReference type="NCBI Taxonomy" id="65357"/>
    <lineage>
        <taxon>Eukaryota</taxon>
        <taxon>Sar</taxon>
        <taxon>Stramenopiles</taxon>
        <taxon>Oomycota</taxon>
        <taxon>Peronosporomycetes</taxon>
        <taxon>Albuginales</taxon>
        <taxon>Albuginaceae</taxon>
        <taxon>Albugo</taxon>
    </lineage>
</organism>
<evidence type="ECO:0000256" key="6">
    <source>
        <dbReference type="ARBA" id="ARBA00023295"/>
    </source>
</evidence>
<keyword evidence="7" id="KW-0961">Cell wall biogenesis/degradation</keyword>
<keyword evidence="8" id="KW-0624">Polysaccharide degradation</keyword>
<dbReference type="Proteomes" id="UP000053237">
    <property type="component" value="Unassembled WGS sequence"/>
</dbReference>
<protein>
    <recommendedName>
        <fullName evidence="3">glucan endo-1,3-beta-D-glucosidase</fullName>
        <ecNumber evidence="3">3.2.1.39</ecNumber>
    </recommendedName>
</protein>
<reference evidence="11 12" key="1">
    <citation type="submission" date="2012-05" db="EMBL/GenBank/DDBJ databases">
        <title>Recombination and specialization in a pathogen metapopulation.</title>
        <authorList>
            <person name="Gardiner A."/>
            <person name="Kemen E."/>
            <person name="Schultz-Larsen T."/>
            <person name="MacLean D."/>
            <person name="Van Oosterhout C."/>
            <person name="Jones J.D.G."/>
        </authorList>
    </citation>
    <scope>NUCLEOTIDE SEQUENCE [LARGE SCALE GENOMIC DNA]</scope>
    <source>
        <strain evidence="11 12">Ac Nc2</strain>
    </source>
</reference>
<keyword evidence="12" id="KW-1185">Reference proteome</keyword>
<dbReference type="InterPro" id="IPR000742">
    <property type="entry name" value="EGF"/>
</dbReference>
<dbReference type="PROSITE" id="PS50026">
    <property type="entry name" value="EGF_3"/>
    <property type="match status" value="1"/>
</dbReference>
<keyword evidence="5" id="KW-0119">Carbohydrate metabolism</keyword>
<comment type="caution">
    <text evidence="11">The sequence shown here is derived from an EMBL/GenBank/DDBJ whole genome shotgun (WGS) entry which is preliminary data.</text>
</comment>
<dbReference type="PROSITE" id="PS00022">
    <property type="entry name" value="EGF_1"/>
    <property type="match status" value="1"/>
</dbReference>
<dbReference type="GO" id="GO:0071555">
    <property type="term" value="P:cell wall organization"/>
    <property type="evidence" value="ECO:0007669"/>
    <property type="project" value="UniProtKB-KW"/>
</dbReference>
<keyword evidence="4" id="KW-0378">Hydrolase</keyword>
<dbReference type="InterPro" id="IPR040451">
    <property type="entry name" value="GH81_N"/>
</dbReference>
<dbReference type="PANTHER" id="PTHR31983:SF0">
    <property type="entry name" value="GLUCAN ENDO-1,3-BETA-D-GLUCOSIDASE 2"/>
    <property type="match status" value="1"/>
</dbReference>
<dbReference type="InterPro" id="IPR005200">
    <property type="entry name" value="Endo-beta-glucanase"/>
</dbReference>
<dbReference type="InParanoid" id="A0A024G5T1"/>
<sequence>MTLFASPPSEVFQKTGDLCKIIYPHFVKHLGDAIAIPTNDWWGNLLAWKDRQESDPVFSSPYTLQVSVTSLSTSYLFQYMVKGPKNDNDAIKYYFFPATIKGVIFGAVEFDETTNFKINGWDDIGVRLQWSHEAHSSEVAQSMETYLATGSAFTTVHYVNLHAKISFGHAILSINHKPGIVGNVYCGKKLVISLNNNQHWCLYLFSTVDHELIFQGDHLTTREKFTGAVQAAILPYENFEQVDEIYDSVAGVYVNGGNFCFDEGGSTTSYNIVWDVQNCVDGHNASQFLHFALEHHMKSLCGSNLQLMPMLSLYSHTRGLMRAFLTRNALQWHFVIPCDIDQTVDACLQFYSPREISMQDITQLKLCEILRSEIEAEDWPNAKNPQASYYFRGKALQKIGSLCLLSAKLAILTENPAMVNLSVAIRQKLKQYLLLFAENKSSFPLVYDTLYKGIVSSEGLKKNDIHVDFGSLAYNDHHYHYGYFITAVAILLFLDSELAQSHEADLLKSVTESLINDVANTDSHHNPYFPSFRNFNWYYGHSYSHGITPMADGKDVESMSEDINFFYGLALYGRVVHNVRLQVAGSLMMKLEALTISTYFLISKDNVTHPPEFRNNKVTGIMFDNKCDYATWFSPNKECIHGIQMLPVIPAMEAFRRRGFVQEEWETILYQRFIQRILATVPSSSGWLDETFDEILFLGINVALGLIRWNLNCLRCDRFSPSIQHADPKHWRLCSAAWQTLMETILTFLLQYGRIRPDGVEYFDFEVKTGVVKAVLSISRGKLYENPPPSLVLKYGSFPSNENYDQIIHVNKSANSSAMVVENLRLGHYYAALHGGSLFSSITTFVGKTTFLSFYVTMTYTACLDTLFTGVACDTFVEKIRMPHTSLQSTSFLPVSSDFRCFDTEDSVAIYSLDISDPTWFLEVWVVTSSPNALKLVIAPLVANGEDVPEGLIISNRSLPQLAAHNGDNRSMNLQVVAPHTGRWIVYLEGEPSANSSCVNATGDVFHLIASYGRSCSKSDGTVIRVNNQTRSINLCSVAFTKLSEKRTNPFKGKNLLDATFSGPSAITNTNLVARRVGYPVIGYQVELPPRYAGTDMFLGIFLTANIQNFSIYARVGAYPAPTLFDFYYAQSNASNSSMSDQTQSGWEWKLQQFQWGPFPYPEIGTWYFLIVANSLKPNSSNESVTTAWSIDLRLWTAICPDSRACSTHGECSMAETYSSLHYGMCSCHYGYGGEQCGDLTMKSSARTHRMLFLILSNLAIIPVCVRCWKRKLYSKPLPALILNET</sequence>
<evidence type="ECO:0000256" key="2">
    <source>
        <dbReference type="ARBA" id="ARBA00010730"/>
    </source>
</evidence>
<evidence type="ECO:0000256" key="7">
    <source>
        <dbReference type="ARBA" id="ARBA00023316"/>
    </source>
</evidence>
<keyword evidence="9" id="KW-0245">EGF-like domain</keyword>
<evidence type="ECO:0000313" key="12">
    <source>
        <dbReference type="Proteomes" id="UP000053237"/>
    </source>
</evidence>
<evidence type="ECO:0000256" key="5">
    <source>
        <dbReference type="ARBA" id="ARBA00023277"/>
    </source>
</evidence>
<feature type="disulfide bond" evidence="9">
    <location>
        <begin position="1228"/>
        <end position="1237"/>
    </location>
</feature>
<dbReference type="Pfam" id="PF03639">
    <property type="entry name" value="Glyco_hydro_81"/>
    <property type="match status" value="1"/>
</dbReference>
<proteinExistence type="inferred from homology"/>
<keyword evidence="6" id="KW-0326">Glycosidase</keyword>
<evidence type="ECO:0000256" key="9">
    <source>
        <dbReference type="PROSITE-ProRule" id="PRU00076"/>
    </source>
</evidence>
<dbReference type="OrthoDB" id="4473401at2759"/>
<dbReference type="Pfam" id="PF17652">
    <property type="entry name" value="Glyco_hydro81C"/>
    <property type="match status" value="1"/>
</dbReference>
<comment type="caution">
    <text evidence="9">Lacks conserved residue(s) required for the propagation of feature annotation.</text>
</comment>
<evidence type="ECO:0000313" key="11">
    <source>
        <dbReference type="EMBL" id="CCI42122.1"/>
    </source>
</evidence>
<dbReference type="STRING" id="65357.A0A024G5T1"/>
<comment type="similarity">
    <text evidence="2">Belongs to the glycosyl hydrolase 81 family.</text>
</comment>
<dbReference type="Gene3D" id="2.70.98.30">
    <property type="entry name" value="Golgi alpha-mannosidase II, domain 4"/>
    <property type="match status" value="1"/>
</dbReference>
<gene>
    <name evidence="11" type="ORF">BN9_029060</name>
</gene>
<keyword evidence="9" id="KW-1015">Disulfide bond</keyword>
<accession>A0A024G5T1</accession>
<dbReference type="GO" id="GO:0052861">
    <property type="term" value="F:endo-1,3(4)-beta-glucanase activity"/>
    <property type="evidence" value="ECO:0007669"/>
    <property type="project" value="InterPro"/>
</dbReference>
<evidence type="ECO:0000256" key="1">
    <source>
        <dbReference type="ARBA" id="ARBA00000382"/>
    </source>
</evidence>
<evidence type="ECO:0000259" key="10">
    <source>
        <dbReference type="PROSITE" id="PS50026"/>
    </source>
</evidence>
<evidence type="ECO:0000256" key="8">
    <source>
        <dbReference type="ARBA" id="ARBA00023326"/>
    </source>
</evidence>
<evidence type="ECO:0000256" key="3">
    <source>
        <dbReference type="ARBA" id="ARBA00012780"/>
    </source>
</evidence>
<name>A0A024G5T1_9STRA</name>
<dbReference type="EC" id="3.2.1.39" evidence="3"/>
<dbReference type="GO" id="GO:0000272">
    <property type="term" value="P:polysaccharide catabolic process"/>
    <property type="evidence" value="ECO:0007669"/>
    <property type="project" value="UniProtKB-KW"/>
</dbReference>
<dbReference type="InterPro" id="IPR040720">
    <property type="entry name" value="GH81_C"/>
</dbReference>